<dbReference type="GO" id="GO:0005737">
    <property type="term" value="C:cytoplasm"/>
    <property type="evidence" value="ECO:0007669"/>
    <property type="project" value="TreeGrafter"/>
</dbReference>
<keyword evidence="4 6" id="KW-0472">Membrane</keyword>
<dbReference type="GO" id="GO:0012505">
    <property type="term" value="C:endomembrane system"/>
    <property type="evidence" value="ECO:0007669"/>
    <property type="project" value="UniProtKB-SubCell"/>
</dbReference>
<protein>
    <recommendedName>
        <fullName evidence="5">Endopeptidase S2P</fullName>
    </recommendedName>
</protein>
<keyword evidence="3 6" id="KW-1133">Transmembrane helix</keyword>
<dbReference type="GO" id="GO:0016020">
    <property type="term" value="C:membrane"/>
    <property type="evidence" value="ECO:0007669"/>
    <property type="project" value="InterPro"/>
</dbReference>
<dbReference type="AlphaFoldDB" id="A0A2N1J9C1"/>
<dbReference type="InterPro" id="IPR008915">
    <property type="entry name" value="Peptidase_M50"/>
</dbReference>
<evidence type="ECO:0000256" key="1">
    <source>
        <dbReference type="ARBA" id="ARBA00004127"/>
    </source>
</evidence>
<dbReference type="GO" id="GO:1905897">
    <property type="term" value="P:regulation of response to endoplasmic reticulum stress"/>
    <property type="evidence" value="ECO:0007669"/>
    <property type="project" value="TreeGrafter"/>
</dbReference>
<evidence type="ECO:0000256" key="5">
    <source>
        <dbReference type="ARBA" id="ARBA00032658"/>
    </source>
</evidence>
<keyword evidence="9" id="KW-1185">Reference proteome</keyword>
<dbReference type="Pfam" id="PF02163">
    <property type="entry name" value="Peptidase_M50"/>
    <property type="match status" value="1"/>
</dbReference>
<feature type="domain" description="Peptidase M50" evidence="7">
    <location>
        <begin position="158"/>
        <end position="463"/>
    </location>
</feature>
<comment type="subcellular location">
    <subcellularLocation>
        <location evidence="1">Endomembrane system</location>
        <topology evidence="1">Multi-pass membrane protein</topology>
    </subcellularLocation>
</comment>
<accession>A0A2N1J9C1</accession>
<evidence type="ECO:0000313" key="8">
    <source>
        <dbReference type="EMBL" id="PKI83134.1"/>
    </source>
</evidence>
<feature type="transmembrane region" description="Helical" evidence="6">
    <location>
        <begin position="502"/>
        <end position="523"/>
    </location>
</feature>
<dbReference type="EMBL" id="KZ454992">
    <property type="protein sequence ID" value="PKI83134.1"/>
    <property type="molecule type" value="Genomic_DNA"/>
</dbReference>
<evidence type="ECO:0000313" key="9">
    <source>
        <dbReference type="Proteomes" id="UP000232875"/>
    </source>
</evidence>
<evidence type="ECO:0000256" key="3">
    <source>
        <dbReference type="ARBA" id="ARBA00022989"/>
    </source>
</evidence>
<evidence type="ECO:0000256" key="6">
    <source>
        <dbReference type="SAM" id="Phobius"/>
    </source>
</evidence>
<feature type="transmembrane region" description="Helical" evidence="6">
    <location>
        <begin position="78"/>
        <end position="107"/>
    </location>
</feature>
<feature type="transmembrane region" description="Helical" evidence="6">
    <location>
        <begin position="216"/>
        <end position="235"/>
    </location>
</feature>
<reference evidence="8 9" key="1">
    <citation type="submission" date="2017-10" db="EMBL/GenBank/DDBJ databases">
        <title>A novel species of cold-tolerant Malassezia isolated from bats.</title>
        <authorList>
            <person name="Lorch J.M."/>
            <person name="Palmer J.M."/>
            <person name="Vanderwolf K.J."/>
            <person name="Schmidt K.Z."/>
            <person name="Verant M.L."/>
            <person name="Weller T.J."/>
            <person name="Blehert D.S."/>
        </authorList>
    </citation>
    <scope>NUCLEOTIDE SEQUENCE [LARGE SCALE GENOMIC DNA]</scope>
    <source>
        <strain evidence="8 9">NWHC:44797-103</strain>
    </source>
</reference>
<evidence type="ECO:0000259" key="7">
    <source>
        <dbReference type="Pfam" id="PF02163"/>
    </source>
</evidence>
<gene>
    <name evidence="8" type="ORF">MVES_002886</name>
</gene>
<dbReference type="PANTHER" id="PTHR13325:SF3">
    <property type="entry name" value="MEMBRANE-BOUND TRANSCRIPTION FACTOR SITE-2 PROTEASE"/>
    <property type="match status" value="1"/>
</dbReference>
<evidence type="ECO:0000256" key="4">
    <source>
        <dbReference type="ARBA" id="ARBA00023136"/>
    </source>
</evidence>
<evidence type="ECO:0000256" key="2">
    <source>
        <dbReference type="ARBA" id="ARBA00022692"/>
    </source>
</evidence>
<dbReference type="GO" id="GO:0004222">
    <property type="term" value="F:metalloendopeptidase activity"/>
    <property type="evidence" value="ECO:0007669"/>
    <property type="project" value="InterPro"/>
</dbReference>
<dbReference type="OrthoDB" id="7694678at2759"/>
<feature type="transmembrane region" description="Helical" evidence="6">
    <location>
        <begin position="186"/>
        <end position="204"/>
    </location>
</feature>
<dbReference type="Proteomes" id="UP000232875">
    <property type="component" value="Unassembled WGS sequence"/>
</dbReference>
<dbReference type="InterPro" id="IPR001193">
    <property type="entry name" value="MBTPS2"/>
</dbReference>
<keyword evidence="2 6" id="KW-0812">Transmembrane</keyword>
<dbReference type="GO" id="GO:0031293">
    <property type="term" value="P:membrane protein intracellular domain proteolysis"/>
    <property type="evidence" value="ECO:0007669"/>
    <property type="project" value="TreeGrafter"/>
</dbReference>
<organism evidence="8 9">
    <name type="scientific">Malassezia vespertilionis</name>
    <dbReference type="NCBI Taxonomy" id="2020962"/>
    <lineage>
        <taxon>Eukaryota</taxon>
        <taxon>Fungi</taxon>
        <taxon>Dikarya</taxon>
        <taxon>Basidiomycota</taxon>
        <taxon>Ustilaginomycotina</taxon>
        <taxon>Malasseziomycetes</taxon>
        <taxon>Malasseziales</taxon>
        <taxon>Malasseziaceae</taxon>
        <taxon>Malassezia</taxon>
    </lineage>
</organism>
<dbReference type="PANTHER" id="PTHR13325">
    <property type="entry name" value="PROTEASE M50 MEMBRANE-BOUND TRANSCRIPTION FACTOR SITE 2 PROTEASE"/>
    <property type="match status" value="1"/>
</dbReference>
<name>A0A2N1J9C1_9BASI</name>
<feature type="transmembrane region" description="Helical" evidence="6">
    <location>
        <begin position="6"/>
        <end position="24"/>
    </location>
</feature>
<sequence length="524" mass="57229">MATSPVLLLLSGVWIVAFVLHRYVGLREIAGRWWARKACTANLYPFRFTVETQAWNAWPQKTLAHATRSGVPVHIVRAFYWIGVYFAAALLCGVLLLMGGVCVQLWAHFFAPQPAALVRRSQVQATPPTWIVPLVRIFMKLMQIPGVTLPGVQIAPLFFAVLASQVAHEAGHALVAALYRIKPQSMGLTILYPFLPIAHVALAGTGRLTRKSQLCIVAAGVWHNACIWTCLALFMQLPLSNIVWTDANGLLITHAAGSARGWAQRGAVITRIDDWNLASAAPESRFRAWDALLRDEAKDVAGWCVGAQVWLTAPSQCCLCRDSKQVCFAGEGDACLDPLTVFLTTTPRCTASKACDAHHVCVHAAANESIARVTVLAQRDSAEFVLRGPFSELSGEVRLSAHVVQPWIRVWGRAMERIVTLFSSIVGNTFRALLLVNATLCLVNMLPIFGFDGAVYVRILLVAWYARGYDDVPDTFTGEDDIEEQDTQHRALVSKVENTMGAIQAVTSGLALVAFGGSTLLAFT</sequence>
<feature type="transmembrane region" description="Helical" evidence="6">
    <location>
        <begin position="432"/>
        <end position="451"/>
    </location>
</feature>
<proteinExistence type="predicted"/>
<dbReference type="STRING" id="2020962.A0A2N1J9C1"/>